<keyword evidence="9" id="KW-0560">Oxidoreductase</keyword>
<keyword evidence="5" id="KW-0001">2Fe-2S</keyword>
<dbReference type="SUPFAM" id="SSF52343">
    <property type="entry name" value="Ferredoxin reductase-like, C-terminal NADP-linked domain"/>
    <property type="match status" value="1"/>
</dbReference>
<gene>
    <name evidence="16" type="ORF">GCM10007964_09910</name>
</gene>
<evidence type="ECO:0000256" key="10">
    <source>
        <dbReference type="ARBA" id="ARBA00023004"/>
    </source>
</evidence>
<evidence type="ECO:0000313" key="17">
    <source>
        <dbReference type="Proteomes" id="UP000645217"/>
    </source>
</evidence>
<dbReference type="GO" id="GO:0051537">
    <property type="term" value="F:2 iron, 2 sulfur cluster binding"/>
    <property type="evidence" value="ECO:0007669"/>
    <property type="project" value="UniProtKB-KW"/>
</dbReference>
<evidence type="ECO:0000256" key="4">
    <source>
        <dbReference type="ARBA" id="ARBA00022692"/>
    </source>
</evidence>
<feature type="transmembrane region" description="Helical" evidence="14">
    <location>
        <begin position="177"/>
        <end position="195"/>
    </location>
</feature>
<dbReference type="SUPFAM" id="SSF63380">
    <property type="entry name" value="Riboflavin synthase domain-like"/>
    <property type="match status" value="1"/>
</dbReference>
<keyword evidence="6" id="KW-0479">Metal-binding</keyword>
<evidence type="ECO:0000256" key="7">
    <source>
        <dbReference type="ARBA" id="ARBA00022827"/>
    </source>
</evidence>
<dbReference type="GO" id="GO:0016020">
    <property type="term" value="C:membrane"/>
    <property type="evidence" value="ECO:0007669"/>
    <property type="project" value="UniProtKB-SubCell"/>
</dbReference>
<dbReference type="Gene3D" id="3.40.50.80">
    <property type="entry name" value="Nucleotide-binding domain of ferredoxin-NADP reductase (FNR) module"/>
    <property type="match status" value="1"/>
</dbReference>
<dbReference type="PRINTS" id="PR00409">
    <property type="entry name" value="PHDIOXRDTASE"/>
</dbReference>
<dbReference type="InterPro" id="IPR017927">
    <property type="entry name" value="FAD-bd_FR_type"/>
</dbReference>
<comment type="caution">
    <text evidence="16">The sequence shown here is derived from an EMBL/GenBank/DDBJ whole genome shotgun (WGS) entry which is preliminary data.</text>
</comment>
<evidence type="ECO:0000256" key="5">
    <source>
        <dbReference type="ARBA" id="ARBA00022714"/>
    </source>
</evidence>
<organism evidence="16 17">
    <name type="scientific">Sphaerisporangium melleum</name>
    <dbReference type="NCBI Taxonomy" id="321316"/>
    <lineage>
        <taxon>Bacteria</taxon>
        <taxon>Bacillati</taxon>
        <taxon>Actinomycetota</taxon>
        <taxon>Actinomycetes</taxon>
        <taxon>Streptosporangiales</taxon>
        <taxon>Streptosporangiaceae</taxon>
        <taxon>Sphaerisporangium</taxon>
    </lineage>
</organism>
<evidence type="ECO:0000256" key="12">
    <source>
        <dbReference type="ARBA" id="ARBA00023136"/>
    </source>
</evidence>
<evidence type="ECO:0000256" key="2">
    <source>
        <dbReference type="ARBA" id="ARBA00004141"/>
    </source>
</evidence>
<dbReference type="GO" id="GO:0016491">
    <property type="term" value="F:oxidoreductase activity"/>
    <property type="evidence" value="ECO:0007669"/>
    <property type="project" value="UniProtKB-KW"/>
</dbReference>
<name>A0A917QV78_9ACTN</name>
<dbReference type="Pfam" id="PF01794">
    <property type="entry name" value="Ferric_reduct"/>
    <property type="match status" value="1"/>
</dbReference>
<keyword evidence="11" id="KW-0411">Iron-sulfur</keyword>
<keyword evidence="3" id="KW-0285">Flavoprotein</keyword>
<dbReference type="RefSeq" id="WP_203968007.1">
    <property type="nucleotide sequence ID" value="NZ_BMNT01000004.1"/>
</dbReference>
<sequence length="458" mass="49946">MTTIHAERPTAPGRHQAVPPGGARAHPVAVLAVIGAGALAVLGLWWANTPAVTGLGDALTGAGRITGLLAGYAIVVLLALMARVPALERGVGSDRLARWHAMGGRYTVGLAVAHTLLIIWGYAVTDATGLVDETITLNLSYPDVLKATVAVLLLVGVGVISARAVRPRLRYETWFHLHFYTYLAAYLAFGHQLATGAEFQDARLAQAAWYGLYLGVAGLLLWYRFLTPVRQSLKHRLRVAQVVHEGPGIFSVYVTGRRLDRLRAEPGQFFRWRFLNRHLWWSANPYSLSAAPRHDVLRITVKDLGDHSREITRLRPGTRVIAEGPYGAFTPARRKGHKVLLIAGGVGITPLRALFEAIPAAPGDLTLLYRASNPDDLAFRAELEQIAAQRGAALHYSVGPRAEIGEPFTPEVLSGLVPQLPRHDVYVCGPDGMTRDVIAALRAAGVHRRRIHHESFEF</sequence>
<dbReference type="PANTHER" id="PTHR47354:SF8">
    <property type="entry name" value="1,2-PHENYLACETYL-COA EPOXIDASE, SUBUNIT E"/>
    <property type="match status" value="1"/>
</dbReference>
<reference evidence="16" key="1">
    <citation type="journal article" date="2014" name="Int. J. Syst. Evol. Microbiol.">
        <title>Complete genome sequence of Corynebacterium casei LMG S-19264T (=DSM 44701T), isolated from a smear-ripened cheese.</title>
        <authorList>
            <consortium name="US DOE Joint Genome Institute (JGI-PGF)"/>
            <person name="Walter F."/>
            <person name="Albersmeier A."/>
            <person name="Kalinowski J."/>
            <person name="Ruckert C."/>
        </authorList>
    </citation>
    <scope>NUCLEOTIDE SEQUENCE</scope>
    <source>
        <strain evidence="16">JCM 13064</strain>
    </source>
</reference>
<dbReference type="InterPro" id="IPR013130">
    <property type="entry name" value="Fe3_Rdtase_TM_dom"/>
</dbReference>
<evidence type="ECO:0000256" key="9">
    <source>
        <dbReference type="ARBA" id="ARBA00023002"/>
    </source>
</evidence>
<feature type="transmembrane region" description="Helical" evidence="14">
    <location>
        <begin position="67"/>
        <end position="86"/>
    </location>
</feature>
<evidence type="ECO:0000256" key="3">
    <source>
        <dbReference type="ARBA" id="ARBA00022630"/>
    </source>
</evidence>
<feature type="domain" description="FAD-binding FR-type" evidence="15">
    <location>
        <begin position="232"/>
        <end position="332"/>
    </location>
</feature>
<feature type="transmembrane region" description="Helical" evidence="14">
    <location>
        <begin position="207"/>
        <end position="226"/>
    </location>
</feature>
<dbReference type="InterPro" id="IPR050415">
    <property type="entry name" value="MRET"/>
</dbReference>
<reference evidence="16" key="2">
    <citation type="submission" date="2020-09" db="EMBL/GenBank/DDBJ databases">
        <authorList>
            <person name="Sun Q."/>
            <person name="Ohkuma M."/>
        </authorList>
    </citation>
    <scope>NUCLEOTIDE SEQUENCE</scope>
    <source>
        <strain evidence="16">JCM 13064</strain>
    </source>
</reference>
<dbReference type="InterPro" id="IPR039261">
    <property type="entry name" value="FNR_nucleotide-bd"/>
</dbReference>
<evidence type="ECO:0000256" key="14">
    <source>
        <dbReference type="SAM" id="Phobius"/>
    </source>
</evidence>
<dbReference type="InterPro" id="IPR017938">
    <property type="entry name" value="Riboflavin_synthase-like_b-brl"/>
</dbReference>
<evidence type="ECO:0000256" key="11">
    <source>
        <dbReference type="ARBA" id="ARBA00023014"/>
    </source>
</evidence>
<evidence type="ECO:0000256" key="6">
    <source>
        <dbReference type="ARBA" id="ARBA00022723"/>
    </source>
</evidence>
<dbReference type="InterPro" id="IPR013112">
    <property type="entry name" value="FAD-bd_8"/>
</dbReference>
<dbReference type="PANTHER" id="PTHR47354">
    <property type="entry name" value="NADH OXIDOREDUCTASE HCR"/>
    <property type="match status" value="1"/>
</dbReference>
<dbReference type="Pfam" id="PF08022">
    <property type="entry name" value="FAD_binding_8"/>
    <property type="match status" value="1"/>
</dbReference>
<evidence type="ECO:0000256" key="8">
    <source>
        <dbReference type="ARBA" id="ARBA00022989"/>
    </source>
</evidence>
<dbReference type="InterPro" id="IPR001433">
    <property type="entry name" value="OxRdtase_FAD/NAD-bd"/>
</dbReference>
<evidence type="ECO:0000256" key="1">
    <source>
        <dbReference type="ARBA" id="ARBA00001974"/>
    </source>
</evidence>
<feature type="region of interest" description="Disordered" evidence="13">
    <location>
        <begin position="1"/>
        <end position="21"/>
    </location>
</feature>
<keyword evidence="17" id="KW-1185">Reference proteome</keyword>
<protein>
    <submittedName>
        <fullName evidence="16">Ferric reductase</fullName>
    </submittedName>
</protein>
<dbReference type="GO" id="GO:0050660">
    <property type="term" value="F:flavin adenine dinucleotide binding"/>
    <property type="evidence" value="ECO:0007669"/>
    <property type="project" value="TreeGrafter"/>
</dbReference>
<feature type="transmembrane region" description="Helical" evidence="14">
    <location>
        <begin position="106"/>
        <end position="124"/>
    </location>
</feature>
<evidence type="ECO:0000313" key="16">
    <source>
        <dbReference type="EMBL" id="GGK68953.1"/>
    </source>
</evidence>
<evidence type="ECO:0000259" key="15">
    <source>
        <dbReference type="PROSITE" id="PS51384"/>
    </source>
</evidence>
<dbReference type="CDD" id="cd06198">
    <property type="entry name" value="FNR_like_3"/>
    <property type="match status" value="1"/>
</dbReference>
<keyword evidence="12 14" id="KW-0472">Membrane</keyword>
<dbReference type="EMBL" id="BMNT01000004">
    <property type="protein sequence ID" value="GGK68953.1"/>
    <property type="molecule type" value="Genomic_DNA"/>
</dbReference>
<dbReference type="Proteomes" id="UP000645217">
    <property type="component" value="Unassembled WGS sequence"/>
</dbReference>
<dbReference type="PROSITE" id="PS51384">
    <property type="entry name" value="FAD_FR"/>
    <property type="match status" value="1"/>
</dbReference>
<keyword evidence="8 14" id="KW-1133">Transmembrane helix</keyword>
<comment type="cofactor">
    <cofactor evidence="1">
        <name>FAD</name>
        <dbReference type="ChEBI" id="CHEBI:57692"/>
    </cofactor>
</comment>
<dbReference type="AlphaFoldDB" id="A0A917QV78"/>
<feature type="transmembrane region" description="Helical" evidence="14">
    <location>
        <begin position="144"/>
        <end position="165"/>
    </location>
</feature>
<evidence type="ECO:0000256" key="13">
    <source>
        <dbReference type="SAM" id="MobiDB-lite"/>
    </source>
</evidence>
<feature type="transmembrane region" description="Helical" evidence="14">
    <location>
        <begin position="28"/>
        <end position="47"/>
    </location>
</feature>
<comment type="subcellular location">
    <subcellularLocation>
        <location evidence="2">Membrane</location>
        <topology evidence="2">Multi-pass membrane protein</topology>
    </subcellularLocation>
</comment>
<keyword evidence="10" id="KW-0408">Iron</keyword>
<accession>A0A917QV78</accession>
<dbReference type="Gene3D" id="2.40.30.10">
    <property type="entry name" value="Translation factors"/>
    <property type="match status" value="1"/>
</dbReference>
<dbReference type="GO" id="GO:0046872">
    <property type="term" value="F:metal ion binding"/>
    <property type="evidence" value="ECO:0007669"/>
    <property type="project" value="UniProtKB-KW"/>
</dbReference>
<proteinExistence type="predicted"/>
<keyword evidence="4 14" id="KW-0812">Transmembrane</keyword>
<dbReference type="Pfam" id="PF00175">
    <property type="entry name" value="NAD_binding_1"/>
    <property type="match status" value="1"/>
</dbReference>
<keyword evidence="7" id="KW-0274">FAD</keyword>